<evidence type="ECO:0000313" key="7">
    <source>
        <dbReference type="Proteomes" id="UP000234891"/>
    </source>
</evidence>
<comment type="caution">
    <text evidence="4">The sequence shown here is derived from an EMBL/GenBank/DDBJ whole genome shotgun (WGS) entry which is preliminary data.</text>
</comment>
<evidence type="ECO:0000313" key="5">
    <source>
        <dbReference type="EMBL" id="PLT73043.1"/>
    </source>
</evidence>
<dbReference type="EMBL" id="NIHM01000018">
    <property type="protein sequence ID" value="PLT53529.1"/>
    <property type="molecule type" value="Genomic_DNA"/>
</dbReference>
<name>A0A2N5NFX0_MEDGN</name>
<accession>A0A2N5NFX0</accession>
<evidence type="ECO:0000313" key="4">
    <source>
        <dbReference type="EMBL" id="PLT53529.1"/>
    </source>
</evidence>
<dbReference type="Proteomes" id="UP001076974">
    <property type="component" value="Unassembled WGS sequence"/>
</dbReference>
<dbReference type="AlphaFoldDB" id="A0A2N5NFX0"/>
<evidence type="ECO:0000313" key="6">
    <source>
        <dbReference type="Proteomes" id="UP000234849"/>
    </source>
</evidence>
<gene>
    <name evidence="4" type="ORF">CDL18_12085</name>
    <name evidence="5" type="ORF">CDL26_06915</name>
    <name evidence="3" type="ORF">OZZ16_04355</name>
    <name evidence="2" type="ORF">OZZ17_08540</name>
</gene>
<organism evidence="4 6">
    <name type="scientific">Mediterraneibacter gnavus</name>
    <name type="common">Ruminococcus gnavus</name>
    <dbReference type="NCBI Taxonomy" id="33038"/>
    <lineage>
        <taxon>Bacteria</taxon>
        <taxon>Bacillati</taxon>
        <taxon>Bacillota</taxon>
        <taxon>Clostridia</taxon>
        <taxon>Lachnospirales</taxon>
        <taxon>Lachnospiraceae</taxon>
        <taxon>Mediterraneibacter</taxon>
    </lineage>
</organism>
<dbReference type="Proteomes" id="UP000234849">
    <property type="component" value="Unassembled WGS sequence"/>
</dbReference>
<dbReference type="EMBL" id="NIHS01000009">
    <property type="protein sequence ID" value="PLT73043.1"/>
    <property type="molecule type" value="Genomic_DNA"/>
</dbReference>
<evidence type="ECO:0000256" key="1">
    <source>
        <dbReference type="SAM" id="MobiDB-lite"/>
    </source>
</evidence>
<reference evidence="2" key="2">
    <citation type="submission" date="2022-11" db="EMBL/GenBank/DDBJ databases">
        <title>Temperate bacteriophages infecting mucin-degrading bacterium Ruminococcus gnavus from the human gut.</title>
        <authorList>
            <person name="Buttimer C."/>
        </authorList>
    </citation>
    <scope>NUCLEOTIDE SEQUENCE</scope>
    <source>
        <strain evidence="2">CCUG 49994</strain>
        <strain evidence="3">CCUG 52279</strain>
    </source>
</reference>
<feature type="region of interest" description="Disordered" evidence="1">
    <location>
        <begin position="144"/>
        <end position="174"/>
    </location>
</feature>
<dbReference type="Proteomes" id="UP000234891">
    <property type="component" value="Unassembled WGS sequence"/>
</dbReference>
<reference evidence="6 7" key="1">
    <citation type="journal article" date="2017" name="Genome Med.">
        <title>A novel Ruminococcus gnavus clade enriched in inflammatory bowel disease patients.</title>
        <authorList>
            <person name="Hall A.B."/>
            <person name="Yassour M."/>
            <person name="Sauk J."/>
            <person name="Garner A."/>
            <person name="Jiang X."/>
            <person name="Arthur T."/>
            <person name="Lagoudas G.K."/>
            <person name="Vatanen T."/>
            <person name="Fornelos N."/>
            <person name="Wilson R."/>
            <person name="Bertha M."/>
            <person name="Cohen M."/>
            <person name="Garber J."/>
            <person name="Khalili H."/>
            <person name="Gevers D."/>
            <person name="Ananthakrishnan A.N."/>
            <person name="Kugathasan S."/>
            <person name="Lander E.S."/>
            <person name="Blainey P."/>
            <person name="Vlamakis H."/>
            <person name="Xavier R.J."/>
            <person name="Huttenhower C."/>
        </authorList>
    </citation>
    <scope>NUCLEOTIDE SEQUENCE [LARGE SCALE GENOMIC DNA]</scope>
    <source>
        <strain evidence="4 6">RJX1118</strain>
        <strain evidence="5 7">RJX1124</strain>
    </source>
</reference>
<dbReference type="Proteomes" id="UP001079535">
    <property type="component" value="Unassembled WGS sequence"/>
</dbReference>
<dbReference type="EMBL" id="JAPRAY010000010">
    <property type="protein sequence ID" value="MCZ0667594.1"/>
    <property type="molecule type" value="Genomic_DNA"/>
</dbReference>
<evidence type="ECO:0000313" key="3">
    <source>
        <dbReference type="EMBL" id="MCZ0689154.1"/>
    </source>
</evidence>
<feature type="compositionally biased region" description="Basic and acidic residues" evidence="1">
    <location>
        <begin position="152"/>
        <end position="165"/>
    </location>
</feature>
<sequence length="174" mass="19715">MEKNPKHFLTPFDELTTSRQLQTIKLLLPYLPTNGQRMLGIFIRLNELQNAIHLFRGFPVSPSSDSLSPSRILSDLSPYLSEEESQQMAQVNQLLQMMELFQNMPADNPAGFSPDLLMGMLNPEQKEMFQTYDAMFSDTMNQMDFTTSKGGTSHERMDESSKNAEHGSNQTGTD</sequence>
<dbReference type="EMBL" id="JAPRBD010000003">
    <property type="protein sequence ID" value="MCZ0689154.1"/>
    <property type="molecule type" value="Genomic_DNA"/>
</dbReference>
<dbReference type="RefSeq" id="WP_101870514.1">
    <property type="nucleotide sequence ID" value="NZ_BAABXV010000001.1"/>
</dbReference>
<proteinExistence type="predicted"/>
<protein>
    <submittedName>
        <fullName evidence="4">Uncharacterized protein</fullName>
    </submittedName>
</protein>
<evidence type="ECO:0000313" key="2">
    <source>
        <dbReference type="EMBL" id="MCZ0667594.1"/>
    </source>
</evidence>